<feature type="compositionally biased region" description="Basic residues" evidence="1">
    <location>
        <begin position="122"/>
        <end position="132"/>
    </location>
</feature>
<comment type="caution">
    <text evidence="2">The sequence shown here is derived from an EMBL/GenBank/DDBJ whole genome shotgun (WGS) entry which is preliminary data.</text>
</comment>
<gene>
    <name evidence="2" type="ORF">V7S43_014575</name>
</gene>
<organism evidence="2 3">
    <name type="scientific">Phytophthora oleae</name>
    <dbReference type="NCBI Taxonomy" id="2107226"/>
    <lineage>
        <taxon>Eukaryota</taxon>
        <taxon>Sar</taxon>
        <taxon>Stramenopiles</taxon>
        <taxon>Oomycota</taxon>
        <taxon>Peronosporomycetes</taxon>
        <taxon>Peronosporales</taxon>
        <taxon>Peronosporaceae</taxon>
        <taxon>Phytophthora</taxon>
    </lineage>
</organism>
<evidence type="ECO:0000313" key="3">
    <source>
        <dbReference type="Proteomes" id="UP001632037"/>
    </source>
</evidence>
<evidence type="ECO:0008006" key="4">
    <source>
        <dbReference type="Google" id="ProtNLM"/>
    </source>
</evidence>
<evidence type="ECO:0000256" key="1">
    <source>
        <dbReference type="SAM" id="MobiDB-lite"/>
    </source>
</evidence>
<dbReference type="EMBL" id="JBIMZQ010000041">
    <property type="protein sequence ID" value="KAL3660422.1"/>
    <property type="molecule type" value="Genomic_DNA"/>
</dbReference>
<dbReference type="AlphaFoldDB" id="A0ABD3F0U6"/>
<proteinExistence type="predicted"/>
<feature type="region of interest" description="Disordered" evidence="1">
    <location>
        <begin position="116"/>
        <end position="147"/>
    </location>
</feature>
<sequence>MTSPTAMNLERIGRSGSFIRLCTPNSSWKRRTARVSSLNAADSVKYARYYPFLEKVAKYFSVYERVRLEHWNKILGDENVDLKKDIQDIKATNLQLLDINRDQTQEIDATRARGGLQATNRRAARQARRNVHLQHGVRSDTADVERS</sequence>
<keyword evidence="3" id="KW-1185">Reference proteome</keyword>
<name>A0ABD3F0U6_9STRA</name>
<feature type="compositionally biased region" description="Basic and acidic residues" evidence="1">
    <location>
        <begin position="137"/>
        <end position="147"/>
    </location>
</feature>
<protein>
    <recommendedName>
        <fullName evidence="4">t-SNARE coiled-coil homology domain-containing protein</fullName>
    </recommendedName>
</protein>
<dbReference type="Proteomes" id="UP001632037">
    <property type="component" value="Unassembled WGS sequence"/>
</dbReference>
<accession>A0ABD3F0U6</accession>
<evidence type="ECO:0000313" key="2">
    <source>
        <dbReference type="EMBL" id="KAL3660422.1"/>
    </source>
</evidence>
<reference evidence="2 3" key="1">
    <citation type="submission" date="2024-09" db="EMBL/GenBank/DDBJ databases">
        <title>Genome sequencing and assembly of Phytophthora oleae, isolate VK10A, causative agent of rot of olive drupes.</title>
        <authorList>
            <person name="Conti Taguali S."/>
            <person name="Riolo M."/>
            <person name="La Spada F."/>
            <person name="Cacciola S.O."/>
            <person name="Dionisio G."/>
        </authorList>
    </citation>
    <scope>NUCLEOTIDE SEQUENCE [LARGE SCALE GENOMIC DNA]</scope>
    <source>
        <strain evidence="2 3">VK10A</strain>
    </source>
</reference>